<proteinExistence type="predicted"/>
<sequence length="292" mass="33408">MSVRRSPPATFGSMPDLPNAGSGKTEQQITLRKRKQPDRSCCCNQELQDFRRDITTLLDNFNSAQETTLKFMRDNLMEIKTQLNDIKGSVSTLTEEQNCIKTQICNLAVKSDHTEKQMQALELDVNNIKRTLNNNKSCSIDSSEVILRELHDRTTRLKNLIIVGIPEKKDMALDEVLASDMKEVQHTLHKISTACPKPIKIFRIGKYTSHRDRNLKVCFESPESVKLILRNTDKLPPGIRIYSDKTPGQQQHLKNLKEELSKRIRNGESDITIKYIKGVPQITRKQLDVPKN</sequence>
<name>A0AAV1IYZ0_9NEOP</name>
<dbReference type="AlphaFoldDB" id="A0AAV1IYZ0"/>
<reference evidence="2 3" key="1">
    <citation type="submission" date="2023-11" db="EMBL/GenBank/DDBJ databases">
        <authorList>
            <person name="Okamura Y."/>
        </authorList>
    </citation>
    <scope>NUCLEOTIDE SEQUENCE [LARGE SCALE GENOMIC DNA]</scope>
</reference>
<accession>A0AAV1IYZ0</accession>
<dbReference type="Proteomes" id="UP001497472">
    <property type="component" value="Unassembled WGS sequence"/>
</dbReference>
<comment type="caution">
    <text evidence="2">The sequence shown here is derived from an EMBL/GenBank/DDBJ whole genome shotgun (WGS) entry which is preliminary data.</text>
</comment>
<feature type="region of interest" description="Disordered" evidence="1">
    <location>
        <begin position="1"/>
        <end position="33"/>
    </location>
</feature>
<gene>
    <name evidence="2" type="ORF">LNINA_LOCUS1345</name>
</gene>
<protein>
    <submittedName>
        <fullName evidence="2">Uncharacterized protein</fullName>
    </submittedName>
</protein>
<keyword evidence="3" id="KW-1185">Reference proteome</keyword>
<organism evidence="2 3">
    <name type="scientific">Leptosia nina</name>
    <dbReference type="NCBI Taxonomy" id="320188"/>
    <lineage>
        <taxon>Eukaryota</taxon>
        <taxon>Metazoa</taxon>
        <taxon>Ecdysozoa</taxon>
        <taxon>Arthropoda</taxon>
        <taxon>Hexapoda</taxon>
        <taxon>Insecta</taxon>
        <taxon>Pterygota</taxon>
        <taxon>Neoptera</taxon>
        <taxon>Endopterygota</taxon>
        <taxon>Lepidoptera</taxon>
        <taxon>Glossata</taxon>
        <taxon>Ditrysia</taxon>
        <taxon>Papilionoidea</taxon>
        <taxon>Pieridae</taxon>
        <taxon>Pierinae</taxon>
        <taxon>Leptosia</taxon>
    </lineage>
</organism>
<dbReference type="PANTHER" id="PTHR37445:SF3">
    <property type="entry name" value="ZINC FINGER PHD-TYPE DOMAIN-CONTAINING PROTEIN"/>
    <property type="match status" value="1"/>
</dbReference>
<evidence type="ECO:0000313" key="3">
    <source>
        <dbReference type="Proteomes" id="UP001497472"/>
    </source>
</evidence>
<evidence type="ECO:0000313" key="2">
    <source>
        <dbReference type="EMBL" id="CAK1541354.1"/>
    </source>
</evidence>
<evidence type="ECO:0000256" key="1">
    <source>
        <dbReference type="SAM" id="MobiDB-lite"/>
    </source>
</evidence>
<dbReference type="PANTHER" id="PTHR37445">
    <property type="entry name" value="PROTEIN CBG24663"/>
    <property type="match status" value="1"/>
</dbReference>
<dbReference type="EMBL" id="CAVLEF010000002">
    <property type="protein sequence ID" value="CAK1541354.1"/>
    <property type="molecule type" value="Genomic_DNA"/>
</dbReference>